<dbReference type="AlphaFoldDB" id="A0A183G4F4"/>
<keyword evidence="2" id="KW-1185">Reference proteome</keyword>
<evidence type="ECO:0000313" key="2">
    <source>
        <dbReference type="Proteomes" id="UP000050761"/>
    </source>
</evidence>
<reference evidence="1 2" key="1">
    <citation type="submission" date="2018-11" db="EMBL/GenBank/DDBJ databases">
        <authorList>
            <consortium name="Pathogen Informatics"/>
        </authorList>
    </citation>
    <scope>NUCLEOTIDE SEQUENCE [LARGE SCALE GENOMIC DNA]</scope>
</reference>
<evidence type="ECO:0000313" key="1">
    <source>
        <dbReference type="EMBL" id="VDP05832.1"/>
    </source>
</evidence>
<evidence type="ECO:0000313" key="3">
    <source>
        <dbReference type="WBParaSite" id="HPBE_0001639701-mRNA-1"/>
    </source>
</evidence>
<reference evidence="3" key="2">
    <citation type="submission" date="2019-09" db="UniProtKB">
        <authorList>
            <consortium name="WormBaseParasite"/>
        </authorList>
    </citation>
    <scope>IDENTIFICATION</scope>
</reference>
<dbReference type="EMBL" id="UZAH01029395">
    <property type="protein sequence ID" value="VDP05832.1"/>
    <property type="molecule type" value="Genomic_DNA"/>
</dbReference>
<organism evidence="2 3">
    <name type="scientific">Heligmosomoides polygyrus</name>
    <name type="common">Parasitic roundworm</name>
    <dbReference type="NCBI Taxonomy" id="6339"/>
    <lineage>
        <taxon>Eukaryota</taxon>
        <taxon>Metazoa</taxon>
        <taxon>Ecdysozoa</taxon>
        <taxon>Nematoda</taxon>
        <taxon>Chromadorea</taxon>
        <taxon>Rhabditida</taxon>
        <taxon>Rhabditina</taxon>
        <taxon>Rhabditomorpha</taxon>
        <taxon>Strongyloidea</taxon>
        <taxon>Heligmosomidae</taxon>
        <taxon>Heligmosomoides</taxon>
    </lineage>
</organism>
<gene>
    <name evidence="1" type="ORF">HPBE_LOCUS16400</name>
</gene>
<accession>A0A183G4F4</accession>
<sequence>MLCFCRILEANEYEGVMVKGPQSELITAAQGSGVVDWVTQWCRGLGDAVVEGTPHVRVLFGFAGAARWKSEREQVKRSIIPIDIKSERKPISALKISIISVDIDCLCENSSWWLIS</sequence>
<proteinExistence type="predicted"/>
<dbReference type="Proteomes" id="UP000050761">
    <property type="component" value="Unassembled WGS sequence"/>
</dbReference>
<accession>A0A3P7ZYJ8</accession>
<dbReference type="WBParaSite" id="HPBE_0001639701-mRNA-1">
    <property type="protein sequence ID" value="HPBE_0001639701-mRNA-1"/>
    <property type="gene ID" value="HPBE_0001639701"/>
</dbReference>
<protein>
    <submittedName>
        <fullName evidence="3">ATP-dependent DNA ligase family profile domain-containing protein</fullName>
    </submittedName>
</protein>
<name>A0A183G4F4_HELPZ</name>